<gene>
    <name evidence="1" type="ORF">GSPATT00005657001</name>
</gene>
<proteinExistence type="predicted"/>
<dbReference type="GeneID" id="5015593"/>
<dbReference type="EMBL" id="CT868019">
    <property type="protein sequence ID" value="CAK62411.1"/>
    <property type="molecule type" value="Genomic_DNA"/>
</dbReference>
<dbReference type="HOGENOM" id="CLU_1900253_0_0_1"/>
<accession>A0BV44</accession>
<sequence length="134" mass="15464">MTKLNQILNLSGVKNKFSTIKGSDGDKIIQSVQLLIQELIVRLIYNFRIANKKFNRGIKIKKEKTLNIKLLEKDLLVMKQKFYAVQKDNPLIQTKAQSPAVQHDVLRDNNRININSGSVQRQSKPKAQQTFQFQ</sequence>
<reference evidence="1 2" key="1">
    <citation type="journal article" date="2006" name="Nature">
        <title>Global trends of whole-genome duplications revealed by the ciliate Paramecium tetraurelia.</title>
        <authorList>
            <consortium name="Genoscope"/>
            <person name="Aury J.-M."/>
            <person name="Jaillon O."/>
            <person name="Duret L."/>
            <person name="Noel B."/>
            <person name="Jubin C."/>
            <person name="Porcel B.M."/>
            <person name="Segurens B."/>
            <person name="Daubin V."/>
            <person name="Anthouard V."/>
            <person name="Aiach N."/>
            <person name="Arnaiz O."/>
            <person name="Billaut A."/>
            <person name="Beisson J."/>
            <person name="Blanc I."/>
            <person name="Bouhouche K."/>
            <person name="Camara F."/>
            <person name="Duharcourt S."/>
            <person name="Guigo R."/>
            <person name="Gogendeau D."/>
            <person name="Katinka M."/>
            <person name="Keller A.-M."/>
            <person name="Kissmehl R."/>
            <person name="Klotz C."/>
            <person name="Koll F."/>
            <person name="Le Moue A."/>
            <person name="Lepere C."/>
            <person name="Malinsky S."/>
            <person name="Nowacki M."/>
            <person name="Nowak J.K."/>
            <person name="Plattner H."/>
            <person name="Poulain J."/>
            <person name="Ruiz F."/>
            <person name="Serrano V."/>
            <person name="Zagulski M."/>
            <person name="Dessen P."/>
            <person name="Betermier M."/>
            <person name="Weissenbach J."/>
            <person name="Scarpelli C."/>
            <person name="Schachter V."/>
            <person name="Sperling L."/>
            <person name="Meyer E."/>
            <person name="Cohen J."/>
            <person name="Wincker P."/>
        </authorList>
    </citation>
    <scope>NUCLEOTIDE SEQUENCE [LARGE SCALE GENOMIC DNA]</scope>
    <source>
        <strain evidence="1 2">Stock d4-2</strain>
    </source>
</reference>
<keyword evidence="2" id="KW-1185">Reference proteome</keyword>
<protein>
    <submittedName>
        <fullName evidence="1">Uncharacterized protein</fullName>
    </submittedName>
</protein>
<dbReference type="InParanoid" id="A0BV44"/>
<dbReference type="AlphaFoldDB" id="A0BV44"/>
<dbReference type="RefSeq" id="XP_001429809.1">
    <property type="nucleotide sequence ID" value="XM_001429772.1"/>
</dbReference>
<name>A0BV44_PARTE</name>
<evidence type="ECO:0000313" key="2">
    <source>
        <dbReference type="Proteomes" id="UP000000600"/>
    </source>
</evidence>
<evidence type="ECO:0000313" key="1">
    <source>
        <dbReference type="EMBL" id="CAK62411.1"/>
    </source>
</evidence>
<dbReference type="KEGG" id="ptm:GSPATT00005657001"/>
<organism evidence="1 2">
    <name type="scientific">Paramecium tetraurelia</name>
    <dbReference type="NCBI Taxonomy" id="5888"/>
    <lineage>
        <taxon>Eukaryota</taxon>
        <taxon>Sar</taxon>
        <taxon>Alveolata</taxon>
        <taxon>Ciliophora</taxon>
        <taxon>Intramacronucleata</taxon>
        <taxon>Oligohymenophorea</taxon>
        <taxon>Peniculida</taxon>
        <taxon>Parameciidae</taxon>
        <taxon>Paramecium</taxon>
    </lineage>
</organism>
<dbReference type="Proteomes" id="UP000000600">
    <property type="component" value="Unassembled WGS sequence"/>
</dbReference>